<evidence type="ECO:0000313" key="3">
    <source>
        <dbReference type="Proteomes" id="UP000189674"/>
    </source>
</evidence>
<dbReference type="Pfam" id="PF01208">
    <property type="entry name" value="URO-D"/>
    <property type="match status" value="1"/>
</dbReference>
<dbReference type="SUPFAM" id="SSF51726">
    <property type="entry name" value="UROD/MetE-like"/>
    <property type="match status" value="1"/>
</dbReference>
<dbReference type="InterPro" id="IPR038071">
    <property type="entry name" value="UROD/MetE-like_sf"/>
</dbReference>
<keyword evidence="2" id="KW-0489">Methyltransferase</keyword>
<dbReference type="GO" id="GO:0008168">
    <property type="term" value="F:methyltransferase activity"/>
    <property type="evidence" value="ECO:0007669"/>
    <property type="project" value="UniProtKB-KW"/>
</dbReference>
<dbReference type="AlphaFoldDB" id="A0A1U9NN73"/>
<dbReference type="GO" id="GO:0004853">
    <property type="term" value="F:uroporphyrinogen decarboxylase activity"/>
    <property type="evidence" value="ECO:0007669"/>
    <property type="project" value="InterPro"/>
</dbReference>
<keyword evidence="3" id="KW-1185">Reference proteome</keyword>
<dbReference type="Gene3D" id="3.20.20.210">
    <property type="match status" value="1"/>
</dbReference>
<accession>A0A1U9NN73</accession>
<dbReference type="STRING" id="1936003.STSP2_02365"/>
<gene>
    <name evidence="2" type="ORF">STSP2_02365</name>
</gene>
<feature type="domain" description="Uroporphyrinogen decarboxylase (URO-D)" evidence="1">
    <location>
        <begin position="152"/>
        <end position="352"/>
    </location>
</feature>
<dbReference type="RefSeq" id="WP_205847881.1">
    <property type="nucleotide sequence ID" value="NZ_CP019791.1"/>
</dbReference>
<dbReference type="EMBL" id="CP019791">
    <property type="protein sequence ID" value="AQT69178.1"/>
    <property type="molecule type" value="Genomic_DNA"/>
</dbReference>
<dbReference type="InterPro" id="IPR000257">
    <property type="entry name" value="Uroporphyrinogen_deCOase"/>
</dbReference>
<dbReference type="InterPro" id="IPR052024">
    <property type="entry name" value="Methanogen_methyltrans"/>
</dbReference>
<reference evidence="3" key="1">
    <citation type="submission" date="2017-02" db="EMBL/GenBank/DDBJ databases">
        <title>Comparative genomics and description of representatives of a novel lineage of planctomycetes thriving in anoxic sediments.</title>
        <authorList>
            <person name="Spring S."/>
            <person name="Bunk B."/>
            <person name="Sproer C."/>
        </authorList>
    </citation>
    <scope>NUCLEOTIDE SEQUENCE [LARGE SCALE GENOMIC DNA]</scope>
    <source>
        <strain evidence="3">ST-NAGAB-D1</strain>
    </source>
</reference>
<dbReference type="PANTHER" id="PTHR47099">
    <property type="entry name" value="METHYLCOBAMIDE:COM METHYLTRANSFERASE MTBA"/>
    <property type="match status" value="1"/>
</dbReference>
<keyword evidence="2" id="KW-0808">Transferase</keyword>
<dbReference type="PANTHER" id="PTHR47099:SF1">
    <property type="entry name" value="METHYLCOBAMIDE:COM METHYLTRANSFERASE MTBA"/>
    <property type="match status" value="1"/>
</dbReference>
<organism evidence="2 3">
    <name type="scientific">Anaerohalosphaera lusitana</name>
    <dbReference type="NCBI Taxonomy" id="1936003"/>
    <lineage>
        <taxon>Bacteria</taxon>
        <taxon>Pseudomonadati</taxon>
        <taxon>Planctomycetota</taxon>
        <taxon>Phycisphaerae</taxon>
        <taxon>Sedimentisphaerales</taxon>
        <taxon>Anaerohalosphaeraceae</taxon>
        <taxon>Anaerohalosphaera</taxon>
    </lineage>
</organism>
<dbReference type="GO" id="GO:0006779">
    <property type="term" value="P:porphyrin-containing compound biosynthetic process"/>
    <property type="evidence" value="ECO:0007669"/>
    <property type="project" value="InterPro"/>
</dbReference>
<dbReference type="GO" id="GO:0032259">
    <property type="term" value="P:methylation"/>
    <property type="evidence" value="ECO:0007669"/>
    <property type="project" value="UniProtKB-KW"/>
</dbReference>
<evidence type="ECO:0000313" key="2">
    <source>
        <dbReference type="EMBL" id="AQT69178.1"/>
    </source>
</evidence>
<name>A0A1U9NN73_9BACT</name>
<proteinExistence type="predicted"/>
<evidence type="ECO:0000259" key="1">
    <source>
        <dbReference type="Pfam" id="PF01208"/>
    </source>
</evidence>
<dbReference type="KEGG" id="alus:STSP2_02365"/>
<protein>
    <submittedName>
        <fullName evidence="2">Methylcobalamin:coenzyme M methyltransferase</fullName>
    </submittedName>
</protein>
<sequence>MNARENLLSIFRRQGFDYVPSQFYLCPSLCEVFKQRTGSDLSYQDYFELPMREVEFPSVAAQQSIDWGRFYGQEFKNTVTFDEWGIAHESGSKAAAHMTRMHHPMASFDSLEQIQSYPYPDFAAADTTELKKKIDSVHSRGLAVYAAMECTIWETAWYLRDMTRLMMDMAMEDEKAVWLLDKITELACVRTSTFARLGADVIRVGDDVGMQSSLMMSEDFYRSFLKPRLARVIKAAKDIKPDIIIQYHTCGYVTPLINDFIEAGIDVLNPVQPECMSFKELHSEFGDRLSFSGTVGTQTTMPFGTPEEVKKVTLQNLEIAGEKGGLLCCPTHLLEPEVPWENIVAYAQACQEFAKGSNVFQIAKSRRVIGTNPVTKGATGVRAKRI</sequence>
<dbReference type="Proteomes" id="UP000189674">
    <property type="component" value="Chromosome"/>
</dbReference>